<feature type="non-terminal residue" evidence="1">
    <location>
        <position position="191"/>
    </location>
</feature>
<dbReference type="Proteomes" id="UP000475862">
    <property type="component" value="Unassembled WGS sequence"/>
</dbReference>
<proteinExistence type="predicted"/>
<evidence type="ECO:0000313" key="2">
    <source>
        <dbReference type="Proteomes" id="UP000475862"/>
    </source>
</evidence>
<evidence type="ECO:0000313" key="1">
    <source>
        <dbReference type="EMBL" id="KAE9543458.1"/>
    </source>
</evidence>
<organism evidence="1 2">
    <name type="scientific">Aphis glycines</name>
    <name type="common">Soybean aphid</name>
    <dbReference type="NCBI Taxonomy" id="307491"/>
    <lineage>
        <taxon>Eukaryota</taxon>
        <taxon>Metazoa</taxon>
        <taxon>Ecdysozoa</taxon>
        <taxon>Arthropoda</taxon>
        <taxon>Hexapoda</taxon>
        <taxon>Insecta</taxon>
        <taxon>Pterygota</taxon>
        <taxon>Neoptera</taxon>
        <taxon>Paraneoptera</taxon>
        <taxon>Hemiptera</taxon>
        <taxon>Sternorrhyncha</taxon>
        <taxon>Aphidomorpha</taxon>
        <taxon>Aphidoidea</taxon>
        <taxon>Aphididae</taxon>
        <taxon>Aphidini</taxon>
        <taxon>Aphis</taxon>
        <taxon>Aphis</taxon>
    </lineage>
</organism>
<gene>
    <name evidence="1" type="ORF">AGLY_002258</name>
</gene>
<dbReference type="OrthoDB" id="10544669at2759"/>
<dbReference type="AlphaFoldDB" id="A0A6G0U2W4"/>
<sequence>MDLVVVRGSESPSLFTAVTRNLYSLPGSKLEISTSGSLILSLAGTLHTLTHFPVATSIFSTSYSVIGQPPSSSGFFHFNLQLFLVISVTSSGPFGESGFPKTVNSRVASSLPEAFSATNFLCLQVCEFVGLLGAPGPALFTAFTRNSYQNITLYSIIYPVIGAPPSFSGLVHFKSAWSLSQSTSSTLFGLP</sequence>
<keyword evidence="2" id="KW-1185">Reference proteome</keyword>
<reference evidence="1 2" key="1">
    <citation type="submission" date="2019-08" db="EMBL/GenBank/DDBJ databases">
        <title>The genome of the soybean aphid Biotype 1, its phylome, world population structure and adaptation to the North American continent.</title>
        <authorList>
            <person name="Giordano R."/>
            <person name="Donthu R.K."/>
            <person name="Hernandez A.G."/>
            <person name="Wright C.L."/>
            <person name="Zimin A.V."/>
        </authorList>
    </citation>
    <scope>NUCLEOTIDE SEQUENCE [LARGE SCALE GENOMIC DNA]</scope>
    <source>
        <tissue evidence="1">Whole aphids</tissue>
    </source>
</reference>
<name>A0A6G0U2W4_APHGL</name>
<accession>A0A6G0U2W4</accession>
<dbReference type="EMBL" id="VYZN01000008">
    <property type="protein sequence ID" value="KAE9543458.1"/>
    <property type="molecule type" value="Genomic_DNA"/>
</dbReference>
<protein>
    <submittedName>
        <fullName evidence="1">Uncharacterized protein</fullName>
    </submittedName>
</protein>
<comment type="caution">
    <text evidence="1">The sequence shown here is derived from an EMBL/GenBank/DDBJ whole genome shotgun (WGS) entry which is preliminary data.</text>
</comment>